<keyword evidence="1 4" id="KW-0489">Methyltransferase</keyword>
<keyword evidence="2" id="KW-0808">Transferase</keyword>
<dbReference type="PANTHER" id="PTHR43861">
    <property type="entry name" value="TRANS-ACONITATE 2-METHYLTRANSFERASE-RELATED"/>
    <property type="match status" value="1"/>
</dbReference>
<evidence type="ECO:0000256" key="1">
    <source>
        <dbReference type="ARBA" id="ARBA00022603"/>
    </source>
</evidence>
<dbReference type="AlphaFoldDB" id="A0A9E8M2F7"/>
<sequence length="208" mass="24215">MLDKNGFDQWAVEYDLTVRKSEEGNSYPFAGYERILQTIYEKAMEKRNSKILDIGFGTGQLTTRLYKSGQRIYGIDFSRKMISIAKEKMPEAHLIEWDLSMGLPDVVKEHRYDTIISTYTLHHFTDEKKISLLKEFLSLLTPDGKILIGDIAFKSRKQLEMCRMNHIAHWDDEEYYFVIDELKPAFNTMGNFEFIPISYCGGVLVISK</sequence>
<dbReference type="CDD" id="cd02440">
    <property type="entry name" value="AdoMet_MTases"/>
    <property type="match status" value="1"/>
</dbReference>
<dbReference type="Proteomes" id="UP001164726">
    <property type="component" value="Chromosome"/>
</dbReference>
<evidence type="ECO:0000313" key="5">
    <source>
        <dbReference type="Proteomes" id="UP001164726"/>
    </source>
</evidence>
<dbReference type="SUPFAM" id="SSF53335">
    <property type="entry name" value="S-adenosyl-L-methionine-dependent methyltransferases"/>
    <property type="match status" value="1"/>
</dbReference>
<reference evidence="4" key="1">
    <citation type="submission" date="2022-09" db="EMBL/GenBank/DDBJ databases">
        <title>Complete Genomes of Fervidibacillus albus and Fervidibacillus halotolerans isolated from tidal flat sediments.</title>
        <authorList>
            <person name="Kwon K.K."/>
            <person name="Yang S.-H."/>
            <person name="Park M.J."/>
            <person name="Oh H.-M."/>
        </authorList>
    </citation>
    <scope>NUCLEOTIDE SEQUENCE</scope>
    <source>
        <strain evidence="4">MEBiC13594</strain>
    </source>
</reference>
<keyword evidence="5" id="KW-1185">Reference proteome</keyword>
<evidence type="ECO:0000259" key="3">
    <source>
        <dbReference type="Pfam" id="PF13649"/>
    </source>
</evidence>
<evidence type="ECO:0000313" key="4">
    <source>
        <dbReference type="EMBL" id="WAA13164.1"/>
    </source>
</evidence>
<dbReference type="PANTHER" id="PTHR43861:SF1">
    <property type="entry name" value="TRANS-ACONITATE 2-METHYLTRANSFERASE"/>
    <property type="match status" value="1"/>
</dbReference>
<dbReference type="KEGG" id="fhl:OE105_03270"/>
<dbReference type="GO" id="GO:0008168">
    <property type="term" value="F:methyltransferase activity"/>
    <property type="evidence" value="ECO:0007669"/>
    <property type="project" value="UniProtKB-KW"/>
</dbReference>
<organism evidence="4 5">
    <name type="scientific">Fervidibacillus halotolerans</name>
    <dbReference type="NCBI Taxonomy" id="2980027"/>
    <lineage>
        <taxon>Bacteria</taxon>
        <taxon>Bacillati</taxon>
        <taxon>Bacillota</taxon>
        <taxon>Bacilli</taxon>
        <taxon>Bacillales</taxon>
        <taxon>Bacillaceae</taxon>
        <taxon>Fervidibacillus</taxon>
    </lineage>
</organism>
<dbReference type="EMBL" id="CP106877">
    <property type="protein sequence ID" value="WAA13164.1"/>
    <property type="molecule type" value="Genomic_DNA"/>
</dbReference>
<feature type="domain" description="Methyltransferase" evidence="3">
    <location>
        <begin position="51"/>
        <end position="144"/>
    </location>
</feature>
<accession>A0A9E8M2F7</accession>
<proteinExistence type="predicted"/>
<name>A0A9E8M2F7_9BACI</name>
<protein>
    <submittedName>
        <fullName evidence="4">Class I SAM-dependent methyltransferase</fullName>
    </submittedName>
</protein>
<dbReference type="Pfam" id="PF13649">
    <property type="entry name" value="Methyltransf_25"/>
    <property type="match status" value="1"/>
</dbReference>
<evidence type="ECO:0000256" key="2">
    <source>
        <dbReference type="ARBA" id="ARBA00022679"/>
    </source>
</evidence>
<dbReference type="Gene3D" id="3.40.50.150">
    <property type="entry name" value="Vaccinia Virus protein VP39"/>
    <property type="match status" value="1"/>
</dbReference>
<dbReference type="GO" id="GO:0032259">
    <property type="term" value="P:methylation"/>
    <property type="evidence" value="ECO:0007669"/>
    <property type="project" value="UniProtKB-KW"/>
</dbReference>
<gene>
    <name evidence="4" type="ORF">OE105_03270</name>
</gene>
<dbReference type="InterPro" id="IPR029063">
    <property type="entry name" value="SAM-dependent_MTases_sf"/>
</dbReference>
<dbReference type="InterPro" id="IPR041698">
    <property type="entry name" value="Methyltransf_25"/>
</dbReference>
<dbReference type="RefSeq" id="WP_275421308.1">
    <property type="nucleotide sequence ID" value="NZ_CP106877.1"/>
</dbReference>